<dbReference type="PANTHER" id="PTHR43280:SF28">
    <property type="entry name" value="HTH-TYPE TRANSCRIPTIONAL ACTIVATOR RHAS"/>
    <property type="match status" value="1"/>
</dbReference>
<dbReference type="SUPFAM" id="SSF46689">
    <property type="entry name" value="Homeodomain-like"/>
    <property type="match status" value="2"/>
</dbReference>
<dbReference type="InterPro" id="IPR037923">
    <property type="entry name" value="HTH-like"/>
</dbReference>
<protein>
    <submittedName>
        <fullName evidence="5">AraC family transcriptional regulator</fullName>
    </submittedName>
</protein>
<dbReference type="PRINTS" id="PR00032">
    <property type="entry name" value="HTHARAC"/>
</dbReference>
<feature type="domain" description="HTH araC/xylS-type" evidence="4">
    <location>
        <begin position="193"/>
        <end position="291"/>
    </location>
</feature>
<dbReference type="SMART" id="SM00342">
    <property type="entry name" value="HTH_ARAC"/>
    <property type="match status" value="1"/>
</dbReference>
<dbReference type="RefSeq" id="WP_258216208.1">
    <property type="nucleotide sequence ID" value="NZ_JANQBD010000021.1"/>
</dbReference>
<evidence type="ECO:0000256" key="3">
    <source>
        <dbReference type="ARBA" id="ARBA00023163"/>
    </source>
</evidence>
<evidence type="ECO:0000256" key="2">
    <source>
        <dbReference type="ARBA" id="ARBA00023125"/>
    </source>
</evidence>
<evidence type="ECO:0000313" key="5">
    <source>
        <dbReference type="EMBL" id="MCR8634652.1"/>
    </source>
</evidence>
<comment type="caution">
    <text evidence="5">The sequence shown here is derived from an EMBL/GenBank/DDBJ whole genome shotgun (WGS) entry which is preliminary data.</text>
</comment>
<dbReference type="Gene3D" id="1.10.10.60">
    <property type="entry name" value="Homeodomain-like"/>
    <property type="match status" value="2"/>
</dbReference>
<dbReference type="PROSITE" id="PS01124">
    <property type="entry name" value="HTH_ARAC_FAMILY_2"/>
    <property type="match status" value="1"/>
</dbReference>
<keyword evidence="2" id="KW-0238">DNA-binding</keyword>
<evidence type="ECO:0000256" key="1">
    <source>
        <dbReference type="ARBA" id="ARBA00023015"/>
    </source>
</evidence>
<proteinExistence type="predicted"/>
<keyword evidence="6" id="KW-1185">Reference proteome</keyword>
<dbReference type="InterPro" id="IPR014710">
    <property type="entry name" value="RmlC-like_jellyroll"/>
</dbReference>
<keyword evidence="3" id="KW-0804">Transcription</keyword>
<dbReference type="Gene3D" id="2.60.120.10">
    <property type="entry name" value="Jelly Rolls"/>
    <property type="match status" value="1"/>
</dbReference>
<reference evidence="5 6" key="1">
    <citation type="submission" date="2022-08" db="EMBL/GenBank/DDBJ databases">
        <title>Paenibacillus endoradicis sp. nov., Paenibacillus radicibacter sp. nov and Paenibacillus pararadicis sp. nov., three cold-adapted plant growth-promoting bacteria isolated from root of Larix gmelinii in Great Khingan.</title>
        <authorList>
            <person name="Xue H."/>
        </authorList>
    </citation>
    <scope>NUCLEOTIDE SEQUENCE [LARGE SCALE GENOMIC DNA]</scope>
    <source>
        <strain evidence="5 6">N5-1-1-5</strain>
    </source>
</reference>
<dbReference type="InterPro" id="IPR018060">
    <property type="entry name" value="HTH_AraC"/>
</dbReference>
<dbReference type="InterPro" id="IPR003313">
    <property type="entry name" value="AraC-bd"/>
</dbReference>
<dbReference type="SUPFAM" id="SSF51215">
    <property type="entry name" value="Regulatory protein AraC"/>
    <property type="match status" value="1"/>
</dbReference>
<dbReference type="InterPro" id="IPR020449">
    <property type="entry name" value="Tscrpt_reg_AraC-type_HTH"/>
</dbReference>
<accession>A0ABT1YNA1</accession>
<dbReference type="EMBL" id="JANQBD010000021">
    <property type="protein sequence ID" value="MCR8634652.1"/>
    <property type="molecule type" value="Genomic_DNA"/>
</dbReference>
<name>A0ABT1YNA1_9BACL</name>
<dbReference type="Pfam" id="PF12833">
    <property type="entry name" value="HTH_18"/>
    <property type="match status" value="1"/>
</dbReference>
<evidence type="ECO:0000259" key="4">
    <source>
        <dbReference type="PROSITE" id="PS01124"/>
    </source>
</evidence>
<keyword evidence="1" id="KW-0805">Transcription regulation</keyword>
<dbReference type="Pfam" id="PF02311">
    <property type="entry name" value="AraC_binding"/>
    <property type="match status" value="1"/>
</dbReference>
<gene>
    <name evidence="5" type="ORF">NV381_25980</name>
</gene>
<dbReference type="Proteomes" id="UP001300012">
    <property type="component" value="Unassembled WGS sequence"/>
</dbReference>
<sequence>MTIRRTIESMHGQMFFEPDFPLYVNRASESFELLEHSHDFVEITYVSEGKGFHYIRDEIIAVQKGDVFFIPVGTSHVFRPAHAAAKDRLIVYNCLFHEQLFEQMSRNYSELLTSGDRDVLFALQKETTWFQQKEQFGDIGVLMSRLHNEFSQAKAARRFMLLSYVMQLLVLLYRSRQPAGPWSDSLPENNRMDEALGYIQQQLHNPPSLPEIAAQINVGPRQFHRLIKQATGQTYTEYLHNVRIQKCCELLNRTNSKISEIAEQAGYHDMKYFHSLFKRITGMSPQQFRKQSVMP</sequence>
<evidence type="ECO:0000313" key="6">
    <source>
        <dbReference type="Proteomes" id="UP001300012"/>
    </source>
</evidence>
<organism evidence="5 6">
    <name type="scientific">Paenibacillus radicis</name>
    <name type="common">ex Xue et al. 2023</name>
    <dbReference type="NCBI Taxonomy" id="2972489"/>
    <lineage>
        <taxon>Bacteria</taxon>
        <taxon>Bacillati</taxon>
        <taxon>Bacillota</taxon>
        <taxon>Bacilli</taxon>
        <taxon>Bacillales</taxon>
        <taxon>Paenibacillaceae</taxon>
        <taxon>Paenibacillus</taxon>
    </lineage>
</organism>
<dbReference type="PANTHER" id="PTHR43280">
    <property type="entry name" value="ARAC-FAMILY TRANSCRIPTIONAL REGULATOR"/>
    <property type="match status" value="1"/>
</dbReference>
<dbReference type="InterPro" id="IPR009057">
    <property type="entry name" value="Homeodomain-like_sf"/>
</dbReference>